<dbReference type="EMBL" id="JAUSSW010000004">
    <property type="protein sequence ID" value="MDQ0102215.1"/>
    <property type="molecule type" value="Genomic_DNA"/>
</dbReference>
<dbReference type="RefSeq" id="WP_197493573.1">
    <property type="nucleotide sequence ID" value="NZ_BDDW01000006.1"/>
</dbReference>
<reference evidence="1 2" key="1">
    <citation type="submission" date="2023-07" db="EMBL/GenBank/DDBJ databases">
        <title>Sorghum-associated microbial communities from plants grown in Nebraska, USA.</title>
        <authorList>
            <person name="Schachtman D."/>
        </authorList>
    </citation>
    <scope>NUCLEOTIDE SEQUENCE [LARGE SCALE GENOMIC DNA]</scope>
    <source>
        <strain evidence="1 2">CC523</strain>
    </source>
</reference>
<evidence type="ECO:0000313" key="2">
    <source>
        <dbReference type="Proteomes" id="UP001244563"/>
    </source>
</evidence>
<dbReference type="Proteomes" id="UP001244563">
    <property type="component" value="Unassembled WGS sequence"/>
</dbReference>
<accession>A0ABT9TKN6</accession>
<sequence>MAYPYLADAIIAVRRYPQLRTDLTTVTQERDVLKGDRDDLRAKLDKQVEVVLPEAVKASYQKGRDSILGSLLAEGSQAELAVEAVALQDSALLITLRSPTVRNLLPLHDFEREPNSFRKSWASWRSWELSRPESC</sequence>
<name>A0ABT9TKN6_PAENI</name>
<keyword evidence="2" id="KW-1185">Reference proteome</keyword>
<protein>
    <submittedName>
        <fullName evidence="1">Uncharacterized protein</fullName>
    </submittedName>
</protein>
<evidence type="ECO:0000313" key="1">
    <source>
        <dbReference type="EMBL" id="MDQ0102215.1"/>
    </source>
</evidence>
<organism evidence="1 2">
    <name type="scientific">Paenarthrobacter nicotinovorans</name>
    <name type="common">Arthrobacter nicotinovorans</name>
    <dbReference type="NCBI Taxonomy" id="29320"/>
    <lineage>
        <taxon>Bacteria</taxon>
        <taxon>Bacillati</taxon>
        <taxon>Actinomycetota</taxon>
        <taxon>Actinomycetes</taxon>
        <taxon>Micrococcales</taxon>
        <taxon>Micrococcaceae</taxon>
        <taxon>Paenarthrobacter</taxon>
    </lineage>
</organism>
<proteinExistence type="predicted"/>
<gene>
    <name evidence="1" type="ORF">J2T10_001861</name>
</gene>
<comment type="caution">
    <text evidence="1">The sequence shown here is derived from an EMBL/GenBank/DDBJ whole genome shotgun (WGS) entry which is preliminary data.</text>
</comment>